<dbReference type="GO" id="GO:0005634">
    <property type="term" value="C:nucleus"/>
    <property type="evidence" value="ECO:0007669"/>
    <property type="project" value="UniProtKB-SubCell"/>
</dbReference>
<evidence type="ECO:0000256" key="4">
    <source>
        <dbReference type="SAM" id="Phobius"/>
    </source>
</evidence>
<reference evidence="7 8" key="1">
    <citation type="submission" date="2018-10" db="EMBL/GenBank/DDBJ databases">
        <title>A high-quality apple genome assembly.</title>
        <authorList>
            <person name="Hu J."/>
        </authorList>
    </citation>
    <scope>NUCLEOTIDE SEQUENCE [LARGE SCALE GENOMIC DNA]</scope>
    <source>
        <strain evidence="8">cv. HFTH1</strain>
        <tissue evidence="7">Young leaf</tissue>
    </source>
</reference>
<feature type="transmembrane region" description="Helical" evidence="4">
    <location>
        <begin position="706"/>
        <end position="723"/>
    </location>
</feature>
<evidence type="ECO:0008006" key="9">
    <source>
        <dbReference type="Google" id="ProtNLM"/>
    </source>
</evidence>
<dbReference type="InterPro" id="IPR025315">
    <property type="entry name" value="DUF4220"/>
</dbReference>
<feature type="domain" description="Myb-like" evidence="5">
    <location>
        <begin position="95"/>
        <end position="145"/>
    </location>
</feature>
<dbReference type="PROSITE" id="PS50090">
    <property type="entry name" value="MYB_LIKE"/>
    <property type="match status" value="1"/>
</dbReference>
<dbReference type="SUPFAM" id="SSF46689">
    <property type="entry name" value="Homeodomain-like"/>
    <property type="match status" value="1"/>
</dbReference>
<evidence type="ECO:0000259" key="6">
    <source>
        <dbReference type="PROSITE" id="PS51294"/>
    </source>
</evidence>
<dbReference type="InterPro" id="IPR017930">
    <property type="entry name" value="Myb_dom"/>
</dbReference>
<evidence type="ECO:0000256" key="3">
    <source>
        <dbReference type="SAM" id="MobiDB-lite"/>
    </source>
</evidence>
<protein>
    <recommendedName>
        <fullName evidence="9">DUF4220 domain-containing protein</fullName>
    </recommendedName>
</protein>
<dbReference type="PROSITE" id="PS51294">
    <property type="entry name" value="HTH_MYB"/>
    <property type="match status" value="1"/>
</dbReference>
<dbReference type="Proteomes" id="UP000290289">
    <property type="component" value="Chromosome 5"/>
</dbReference>
<dbReference type="Pfam" id="PF13968">
    <property type="entry name" value="DUF4220"/>
    <property type="match status" value="1"/>
</dbReference>
<evidence type="ECO:0000313" key="8">
    <source>
        <dbReference type="Proteomes" id="UP000290289"/>
    </source>
</evidence>
<evidence type="ECO:0000259" key="5">
    <source>
        <dbReference type="PROSITE" id="PS50090"/>
    </source>
</evidence>
<feature type="region of interest" description="Disordered" evidence="3">
    <location>
        <begin position="818"/>
        <end position="862"/>
    </location>
</feature>
<comment type="subcellular location">
    <subcellularLocation>
        <location evidence="1">Nucleus</location>
    </subcellularLocation>
</comment>
<proteinExistence type="predicted"/>
<keyword evidence="4" id="KW-0472">Membrane</keyword>
<evidence type="ECO:0000256" key="2">
    <source>
        <dbReference type="ARBA" id="ARBA00023242"/>
    </source>
</evidence>
<keyword evidence="2" id="KW-0539">Nucleus</keyword>
<feature type="transmembrane region" description="Helical" evidence="4">
    <location>
        <begin position="609"/>
        <end position="630"/>
    </location>
</feature>
<feature type="transmembrane region" description="Helical" evidence="4">
    <location>
        <begin position="392"/>
        <end position="410"/>
    </location>
</feature>
<dbReference type="Pfam" id="PF00249">
    <property type="entry name" value="Myb_DNA-binding"/>
    <property type="match status" value="1"/>
</dbReference>
<evidence type="ECO:0000256" key="1">
    <source>
        <dbReference type="ARBA" id="ARBA00004123"/>
    </source>
</evidence>
<dbReference type="STRING" id="3750.A0A498JUZ8"/>
<accession>A0A498JUZ8</accession>
<sequence>MMDLSDSRCSNWKEQLKAPAFLSTPPQQPPHTAYACIHHVQNQSKPSPSYPRDSIQLNGKTEITTVQNTIPMNTMRAGLARSGKSCRLRWVNYLRPDIKRGNFSRDEEETILELHQAIGNRWSAIAARLPGRTDNEIKNHWNTHMKKRFETAIESVHEEAKGFGDKEASKNKLSETEQLFLVDEATRASSSKMETTSSTSASSRLFCPVWEFGDRKGQIAEQSICASGVTFGDLQSLDSPVWQQEPIFPCDSYINHATSDYWVRSKLKRASWDMASSINPIPISFRKLWERWNLRGFIILSLTLQTILILCAPFRKRTPNLVLIFLVWSSYLLADWAAGFAVGLISNSQGDAKGLGDNEEDLLAFWAPFLLLHLGGPDTITAFALEDNTLWLRHFLGLVFQVIAAVYVFIQSFPTNKLWPSTLLLFLAGTIKYAERTRALYCASLDNFKESMLKKPDPGPNYAKLMEEYSSKKEANLPTYIELTAERSKESRTVTYVAEPGDMENNIAVVRHAYHFYEIFRGLIVDLIFSFHERFESRAFFHERSAEETFRLIAIELNFMYEALFTKAVVVHSKLGCLFRAISFTAVFIALVFFYKLEKKAFHKVDVGITYTLLYGALGLDSIAIFLVVFSEWTVTAMDKSWQKSWVATKILGNYLSLKRPRWSTEPTTCLEWCRQILFRRWCETISSFNFIHYSLKEHRKLSPNIFYYLGIGYIAIIDFFGLKDIRDKMKYRTSRPLTEGLWEFIFQELKAKSVLADDPETAKRISTARGDWILQDSEWNNAEHATLLSNIVDVNYDQSILLWHIATELCYNTEEKETADLESSKNETSADLESSKNETSHRGSSKNETSPCESSKNETSRREISKTLSDYMLYLLVMQPSLTSSVAGIGQIRFRDTCAEAKKFFSRRKLPLRKGEENPTVCTVCKSILDVNTAVKPADVKGDRSKSVLFDACILAKKLNEMEAKKWDLMSQVWVELLSYTAGHCRANDHVQLLSKGGELVTFVWLLMAHFGIGEQFQINEGHARAKLIVGK</sequence>
<keyword evidence="8" id="KW-1185">Reference proteome</keyword>
<feature type="transmembrane region" description="Helical" evidence="4">
    <location>
        <begin position="292"/>
        <end position="314"/>
    </location>
</feature>
<keyword evidence="4" id="KW-1133">Transmembrane helix</keyword>
<feature type="transmembrane region" description="Helical" evidence="4">
    <location>
        <begin position="321"/>
        <end position="345"/>
    </location>
</feature>
<keyword evidence="4" id="KW-0812">Transmembrane</keyword>
<name>A0A498JUZ8_MALDO</name>
<dbReference type="Pfam" id="PF04578">
    <property type="entry name" value="DUF594"/>
    <property type="match status" value="1"/>
</dbReference>
<comment type="caution">
    <text evidence="7">The sequence shown here is derived from an EMBL/GenBank/DDBJ whole genome shotgun (WGS) entry which is preliminary data.</text>
</comment>
<dbReference type="InterPro" id="IPR007658">
    <property type="entry name" value="DUF594"/>
</dbReference>
<dbReference type="EMBL" id="RDQH01000331">
    <property type="protein sequence ID" value="RXH99290.1"/>
    <property type="molecule type" value="Genomic_DNA"/>
</dbReference>
<gene>
    <name evidence="7" type="ORF">DVH24_011615</name>
</gene>
<feature type="transmembrane region" description="Helical" evidence="4">
    <location>
        <begin position="365"/>
        <end position="385"/>
    </location>
</feature>
<dbReference type="AlphaFoldDB" id="A0A498JUZ8"/>
<dbReference type="Gene3D" id="1.10.10.60">
    <property type="entry name" value="Homeodomain-like"/>
    <property type="match status" value="2"/>
</dbReference>
<dbReference type="SMART" id="SM00717">
    <property type="entry name" value="SANT"/>
    <property type="match status" value="1"/>
</dbReference>
<feature type="transmembrane region" description="Helical" evidence="4">
    <location>
        <begin position="578"/>
        <end position="597"/>
    </location>
</feature>
<evidence type="ECO:0000313" key="7">
    <source>
        <dbReference type="EMBL" id="RXH99290.1"/>
    </source>
</evidence>
<dbReference type="CDD" id="cd00167">
    <property type="entry name" value="SANT"/>
    <property type="match status" value="1"/>
</dbReference>
<dbReference type="InterPro" id="IPR009057">
    <property type="entry name" value="Homeodomain-like_sf"/>
</dbReference>
<dbReference type="PANTHER" id="PTHR31325">
    <property type="entry name" value="OS01G0798800 PROTEIN-RELATED"/>
    <property type="match status" value="1"/>
</dbReference>
<feature type="domain" description="HTH myb-type" evidence="6">
    <location>
        <begin position="95"/>
        <end position="149"/>
    </location>
</feature>
<organism evidence="7 8">
    <name type="scientific">Malus domestica</name>
    <name type="common">Apple</name>
    <name type="synonym">Pyrus malus</name>
    <dbReference type="NCBI Taxonomy" id="3750"/>
    <lineage>
        <taxon>Eukaryota</taxon>
        <taxon>Viridiplantae</taxon>
        <taxon>Streptophyta</taxon>
        <taxon>Embryophyta</taxon>
        <taxon>Tracheophyta</taxon>
        <taxon>Spermatophyta</taxon>
        <taxon>Magnoliopsida</taxon>
        <taxon>eudicotyledons</taxon>
        <taxon>Gunneridae</taxon>
        <taxon>Pentapetalae</taxon>
        <taxon>rosids</taxon>
        <taxon>fabids</taxon>
        <taxon>Rosales</taxon>
        <taxon>Rosaceae</taxon>
        <taxon>Amygdaloideae</taxon>
        <taxon>Maleae</taxon>
        <taxon>Malus</taxon>
    </lineage>
</organism>
<dbReference type="InterPro" id="IPR001005">
    <property type="entry name" value="SANT/Myb"/>
</dbReference>